<protein>
    <submittedName>
        <fullName evidence="1">Uncharacterized protein</fullName>
    </submittedName>
</protein>
<sequence>MSAAGDETMPGGTPASLLAHHLKQLKLPTVLREHDQMPGSVPRAASTIRAICSA</sequence>
<keyword evidence="2" id="KW-1185">Reference proteome</keyword>
<accession>A0A512IVZ1</accession>
<reference evidence="1 2" key="1">
    <citation type="submission" date="2019-07" db="EMBL/GenBank/DDBJ databases">
        <title>Whole genome shotgun sequence of Methylobacterium haplocladii NBRC 107714.</title>
        <authorList>
            <person name="Hosoyama A."/>
            <person name="Uohara A."/>
            <person name="Ohji S."/>
            <person name="Ichikawa N."/>
        </authorList>
    </citation>
    <scope>NUCLEOTIDE SEQUENCE [LARGE SCALE GENOMIC DNA]</scope>
    <source>
        <strain evidence="1 2">NBRC 107714</strain>
    </source>
</reference>
<evidence type="ECO:0000313" key="1">
    <source>
        <dbReference type="EMBL" id="GEP01888.1"/>
    </source>
</evidence>
<comment type="caution">
    <text evidence="1">The sequence shown here is derived from an EMBL/GenBank/DDBJ whole genome shotgun (WGS) entry which is preliminary data.</text>
</comment>
<name>A0A512IVZ1_9HYPH</name>
<gene>
    <name evidence="1" type="ORF">MHA02_42750</name>
</gene>
<dbReference type="AlphaFoldDB" id="A0A512IVZ1"/>
<evidence type="ECO:0000313" key="2">
    <source>
        <dbReference type="Proteomes" id="UP000321258"/>
    </source>
</evidence>
<proteinExistence type="predicted"/>
<dbReference type="Proteomes" id="UP000321258">
    <property type="component" value="Unassembled WGS sequence"/>
</dbReference>
<dbReference type="EMBL" id="BJZT01000065">
    <property type="protein sequence ID" value="GEP01888.1"/>
    <property type="molecule type" value="Genomic_DNA"/>
</dbReference>
<organism evidence="1 2">
    <name type="scientific">Methylobacterium haplocladii</name>
    <dbReference type="NCBI Taxonomy" id="1176176"/>
    <lineage>
        <taxon>Bacteria</taxon>
        <taxon>Pseudomonadati</taxon>
        <taxon>Pseudomonadota</taxon>
        <taxon>Alphaproteobacteria</taxon>
        <taxon>Hyphomicrobiales</taxon>
        <taxon>Methylobacteriaceae</taxon>
        <taxon>Methylobacterium</taxon>
    </lineage>
</organism>